<dbReference type="AlphaFoldDB" id="A0AAU7ULK9"/>
<comment type="similarity">
    <text evidence="2">Belongs to the DadA oxidoreductase family.</text>
</comment>
<sequence length="402" mass="42346">MSKTDLIIVGSGILGLATAFLAHRQGRRVRVIDRSARPVGSSIQNFGHACFTGQADEIQTLAMTSRAGWQEAAAATGIWAAETGTYVPAMTEPELRILQEFAAHRGSDQARMLEAKEVAAAIGNPDLGAIGGAHLPLDMRVNPREAAPALARWLADQGVAFNWNTTVTEVAGGAVSTNRGDFHADQIVACPGLGLTALFPAIADANQVQICTLVMSLIERPQHLPSGFAMFTGTSLARYDGFAAMPGAAALREDLTQREPELVDAIANLMVTDIPSGLLIGDSHAYDLSPEPFIDEGIANLLLDRATTLMGIEEPLVLQRWLGQYTNSTDTNLILERPDSQTTVAAVTSGVGMTLSFGIADRILNDSALDSGAAAESDLFAETGATFATGAPTADEVVMSDQ</sequence>
<dbReference type="SUPFAM" id="SSF51905">
    <property type="entry name" value="FAD/NAD(P)-binding domain"/>
    <property type="match status" value="1"/>
</dbReference>
<evidence type="ECO:0000259" key="5">
    <source>
        <dbReference type="Pfam" id="PF01266"/>
    </source>
</evidence>
<dbReference type="RefSeq" id="WP_350270186.1">
    <property type="nucleotide sequence ID" value="NZ_CP158281.1"/>
</dbReference>
<dbReference type="Gene3D" id="3.50.50.60">
    <property type="entry name" value="FAD/NAD(P)-binding domain"/>
    <property type="match status" value="1"/>
</dbReference>
<dbReference type="NCBIfam" id="TIGR03364">
    <property type="entry name" value="HpnW_proposed"/>
    <property type="match status" value="1"/>
</dbReference>
<dbReference type="GO" id="GO:0005737">
    <property type="term" value="C:cytoplasm"/>
    <property type="evidence" value="ECO:0007669"/>
    <property type="project" value="TreeGrafter"/>
</dbReference>
<dbReference type="Gene3D" id="3.30.9.10">
    <property type="entry name" value="D-Amino Acid Oxidase, subunit A, domain 2"/>
    <property type="match status" value="1"/>
</dbReference>
<evidence type="ECO:0000256" key="3">
    <source>
        <dbReference type="ARBA" id="ARBA00022630"/>
    </source>
</evidence>
<gene>
    <name evidence="6" type="ORF">AAFP32_00675</name>
</gene>
<comment type="cofactor">
    <cofactor evidence="1">
        <name>FAD</name>
        <dbReference type="ChEBI" id="CHEBI:57692"/>
    </cofactor>
</comment>
<dbReference type="InterPro" id="IPR017741">
    <property type="entry name" value="FAD-dependent_OxRdtase_HpnW"/>
</dbReference>
<dbReference type="GO" id="GO:0016491">
    <property type="term" value="F:oxidoreductase activity"/>
    <property type="evidence" value="ECO:0007669"/>
    <property type="project" value="UniProtKB-KW"/>
</dbReference>
<organism evidence="6">
    <name type="scientific">Brevibacterium koreense</name>
    <dbReference type="NCBI Taxonomy" id="3140787"/>
    <lineage>
        <taxon>Bacteria</taxon>
        <taxon>Bacillati</taxon>
        <taxon>Actinomycetota</taxon>
        <taxon>Actinomycetes</taxon>
        <taxon>Micrococcales</taxon>
        <taxon>Brevibacteriaceae</taxon>
        <taxon>Brevibacterium</taxon>
    </lineage>
</organism>
<dbReference type="Pfam" id="PF01266">
    <property type="entry name" value="DAO"/>
    <property type="match status" value="1"/>
</dbReference>
<evidence type="ECO:0000256" key="4">
    <source>
        <dbReference type="ARBA" id="ARBA00023002"/>
    </source>
</evidence>
<dbReference type="PANTHER" id="PTHR13847">
    <property type="entry name" value="SARCOSINE DEHYDROGENASE-RELATED"/>
    <property type="match status" value="1"/>
</dbReference>
<reference evidence="6" key="1">
    <citation type="submission" date="2024-06" db="EMBL/GenBank/DDBJ databases">
        <title>Brevibacterium koreense sp. nov., isolated from jogae-jeotgal, a Korean fermented seafood.</title>
        <authorList>
            <person name="Whon T.W."/>
            <person name="Nam S."/>
            <person name="Kim Y."/>
        </authorList>
    </citation>
    <scope>NUCLEOTIDE SEQUENCE</scope>
    <source>
        <strain evidence="6">CBA3109</strain>
    </source>
</reference>
<evidence type="ECO:0000256" key="2">
    <source>
        <dbReference type="ARBA" id="ARBA00009410"/>
    </source>
</evidence>
<keyword evidence="4" id="KW-0560">Oxidoreductase</keyword>
<name>A0AAU7ULK9_9MICO</name>
<accession>A0AAU7ULK9</accession>
<dbReference type="PANTHER" id="PTHR13847:SF286">
    <property type="entry name" value="D-AMINO ACID DEHYDROGENASE"/>
    <property type="match status" value="1"/>
</dbReference>
<evidence type="ECO:0000313" key="6">
    <source>
        <dbReference type="EMBL" id="XBV89279.1"/>
    </source>
</evidence>
<proteinExistence type="inferred from homology"/>
<feature type="domain" description="FAD dependent oxidoreductase" evidence="5">
    <location>
        <begin position="5"/>
        <end position="361"/>
    </location>
</feature>
<evidence type="ECO:0000256" key="1">
    <source>
        <dbReference type="ARBA" id="ARBA00001974"/>
    </source>
</evidence>
<dbReference type="InterPro" id="IPR006076">
    <property type="entry name" value="FAD-dep_OxRdtase"/>
</dbReference>
<dbReference type="EMBL" id="CP158281">
    <property type="protein sequence ID" value="XBV89279.1"/>
    <property type="molecule type" value="Genomic_DNA"/>
</dbReference>
<dbReference type="KEGG" id="bkr:AAFP32_00675"/>
<protein>
    <submittedName>
        <fullName evidence="6">TIGR03364 family FAD-dependent oxidoreductase</fullName>
    </submittedName>
</protein>
<dbReference type="InterPro" id="IPR036188">
    <property type="entry name" value="FAD/NAD-bd_sf"/>
</dbReference>
<keyword evidence="3" id="KW-0285">Flavoprotein</keyword>